<proteinExistence type="inferred from homology"/>
<name>A0A9W8K4C8_9AGAR</name>
<comment type="catalytic activity">
    <reaction evidence="1 8">
        <text>Hydrolysis of terminal non-reducing alpha-L-arabinofuranoside residues in alpha-L-arabinosides.</text>
        <dbReference type="EC" id="3.2.1.55"/>
    </reaction>
</comment>
<dbReference type="OrthoDB" id="3156236at2759"/>
<dbReference type="GO" id="GO:0045493">
    <property type="term" value="P:xylan catabolic process"/>
    <property type="evidence" value="ECO:0007669"/>
    <property type="project" value="UniProtKB-UniRule"/>
</dbReference>
<evidence type="ECO:0000256" key="6">
    <source>
        <dbReference type="ARBA" id="ARBA00022801"/>
    </source>
</evidence>
<keyword evidence="6 8" id="KW-0378">Hydrolase</keyword>
<comment type="subcellular location">
    <subcellularLocation>
        <location evidence="2 8">Secreted</location>
    </subcellularLocation>
</comment>
<keyword evidence="7 8" id="KW-0326">Glycosidase</keyword>
<keyword evidence="4 8" id="KW-0964">Secreted</keyword>
<dbReference type="GO" id="GO:0005576">
    <property type="term" value="C:extracellular region"/>
    <property type="evidence" value="ECO:0007669"/>
    <property type="project" value="UniProtKB-SubCell"/>
</dbReference>
<comment type="function">
    <text evidence="8">Alpha-L-arabinofuranosidase involved in the hydrolysis of xylan, a major structural heterogeneous polysaccharide found in plant biomass representing the second most abundant polysaccharide in the biosphere, after cellulose.</text>
</comment>
<dbReference type="PANTHER" id="PTHR40631">
    <property type="entry name" value="ALPHA-L-ARABINOFURANOSIDASE AXHA-2-RELATED"/>
    <property type="match status" value="1"/>
</dbReference>
<dbReference type="GO" id="GO:0046556">
    <property type="term" value="F:alpha-L-arabinofuranosidase activity"/>
    <property type="evidence" value="ECO:0007669"/>
    <property type="project" value="UniProtKB-UniRule"/>
</dbReference>
<reference evidence="9" key="1">
    <citation type="submission" date="2022-07" db="EMBL/GenBank/DDBJ databases">
        <title>Genome Sequence of Agrocybe chaxingu.</title>
        <authorList>
            <person name="Buettner E."/>
        </authorList>
    </citation>
    <scope>NUCLEOTIDE SEQUENCE</scope>
    <source>
        <strain evidence="9">MP-N11</strain>
    </source>
</reference>
<organism evidence="9 10">
    <name type="scientific">Agrocybe chaxingu</name>
    <dbReference type="NCBI Taxonomy" id="84603"/>
    <lineage>
        <taxon>Eukaryota</taxon>
        <taxon>Fungi</taxon>
        <taxon>Dikarya</taxon>
        <taxon>Basidiomycota</taxon>
        <taxon>Agaricomycotina</taxon>
        <taxon>Agaricomycetes</taxon>
        <taxon>Agaricomycetidae</taxon>
        <taxon>Agaricales</taxon>
        <taxon>Agaricineae</taxon>
        <taxon>Strophariaceae</taxon>
        <taxon>Agrocybe</taxon>
    </lineage>
</organism>
<dbReference type="EMBL" id="JANKHO010000271">
    <property type="protein sequence ID" value="KAJ3512242.1"/>
    <property type="molecule type" value="Genomic_DNA"/>
</dbReference>
<comment type="similarity">
    <text evidence="3 8">Belongs to the glycosyl hydrolase 62 family.</text>
</comment>
<gene>
    <name evidence="9" type="ORF">NLJ89_g3628</name>
</gene>
<comment type="caution">
    <text evidence="9">The sequence shown here is derived from an EMBL/GenBank/DDBJ whole genome shotgun (WGS) entry which is preliminary data.</text>
</comment>
<dbReference type="GO" id="GO:0046373">
    <property type="term" value="P:L-arabinose metabolic process"/>
    <property type="evidence" value="ECO:0007669"/>
    <property type="project" value="UniProtKB-UniRule"/>
</dbReference>
<dbReference type="EC" id="3.2.1.55" evidence="8"/>
<keyword evidence="10" id="KW-1185">Reference proteome</keyword>
<protein>
    <recommendedName>
        <fullName evidence="8">Alpha-L-arabinofuranosidase</fullName>
        <ecNumber evidence="8">3.2.1.55</ecNumber>
    </recommendedName>
</protein>
<evidence type="ECO:0000256" key="2">
    <source>
        <dbReference type="ARBA" id="ARBA00004613"/>
    </source>
</evidence>
<evidence type="ECO:0000256" key="5">
    <source>
        <dbReference type="ARBA" id="ARBA00022729"/>
    </source>
</evidence>
<keyword evidence="5 8" id="KW-0732">Signal</keyword>
<evidence type="ECO:0000256" key="3">
    <source>
        <dbReference type="ARBA" id="ARBA00007396"/>
    </source>
</evidence>
<dbReference type="Gene3D" id="2.115.10.20">
    <property type="entry name" value="Glycosyl hydrolase domain, family 43"/>
    <property type="match status" value="1"/>
</dbReference>
<dbReference type="InterPro" id="IPR005193">
    <property type="entry name" value="GH62_arabinosidase"/>
</dbReference>
<evidence type="ECO:0000256" key="8">
    <source>
        <dbReference type="RuleBase" id="RU368117"/>
    </source>
</evidence>
<dbReference type="SUPFAM" id="SSF75005">
    <property type="entry name" value="Arabinanase/levansucrase/invertase"/>
    <property type="match status" value="1"/>
</dbReference>
<dbReference type="Proteomes" id="UP001148786">
    <property type="component" value="Unassembled WGS sequence"/>
</dbReference>
<evidence type="ECO:0000256" key="1">
    <source>
        <dbReference type="ARBA" id="ARBA00001462"/>
    </source>
</evidence>
<dbReference type="PANTHER" id="PTHR40631:SF2">
    <property type="entry name" value="ALPHA-L-ARABINOFURANOSIDASE"/>
    <property type="match status" value="1"/>
</dbReference>
<dbReference type="AlphaFoldDB" id="A0A9W8K4C8"/>
<sequence>MSLIMIIQQNIGHGQWVDMWVICDSSNCHLFSDGNGQLYRSQSPLADFSNGFNQPDIADIAMQDANKYRLFEAANVYQADSEGSYLLLVEAIGNDGRRYFRSWTSTNIAGPWQPLADSESNSFVRANNVAFSGTAWTKDISHGEMVRSGYDQTLKISPCKMQYLYQGMGPTANETYNALPWRLGLLTQTNSLC</sequence>
<dbReference type="InterPro" id="IPR023296">
    <property type="entry name" value="Glyco_hydro_beta-prop_sf"/>
</dbReference>
<evidence type="ECO:0000256" key="4">
    <source>
        <dbReference type="ARBA" id="ARBA00022525"/>
    </source>
</evidence>
<accession>A0A9W8K4C8</accession>
<evidence type="ECO:0000313" key="9">
    <source>
        <dbReference type="EMBL" id="KAJ3512242.1"/>
    </source>
</evidence>
<evidence type="ECO:0000256" key="7">
    <source>
        <dbReference type="ARBA" id="ARBA00023295"/>
    </source>
</evidence>
<dbReference type="Pfam" id="PF03664">
    <property type="entry name" value="Glyco_hydro_62"/>
    <property type="match status" value="1"/>
</dbReference>
<evidence type="ECO:0000313" key="10">
    <source>
        <dbReference type="Proteomes" id="UP001148786"/>
    </source>
</evidence>